<evidence type="ECO:0000313" key="1">
    <source>
        <dbReference type="EMBL" id="MCE5170756.1"/>
    </source>
</evidence>
<dbReference type="Proteomes" id="UP001199916">
    <property type="component" value="Unassembled WGS sequence"/>
</dbReference>
<evidence type="ECO:0000313" key="2">
    <source>
        <dbReference type="Proteomes" id="UP001199916"/>
    </source>
</evidence>
<organism evidence="1 2">
    <name type="scientific">Paenibacillus profundus</name>
    <dbReference type="NCBI Taxonomy" id="1173085"/>
    <lineage>
        <taxon>Bacteria</taxon>
        <taxon>Bacillati</taxon>
        <taxon>Bacillota</taxon>
        <taxon>Bacilli</taxon>
        <taxon>Bacillales</taxon>
        <taxon>Paenibacillaceae</taxon>
        <taxon>Paenibacillus</taxon>
    </lineage>
</organism>
<sequence length="180" mass="20046">MANSVCMPDQAKQRLESLGMSNGLTEVFIDVLALSGSAIARTNREKELVIWIAQRDQSVVGRGTVGFSLDEMPWTVANSEQERQFLLQAIDGAMAETGWERLSYEPNRDIIQSCLAHFRTMVMAMDKDCIDPGQYEEWSAVEEGDDCPTIPVGYPQCAKHRVYLSCHGCVICNYEKGAMA</sequence>
<accession>A0ABM7GFR9</accession>
<keyword evidence="2" id="KW-1185">Reference proteome</keyword>
<comment type="caution">
    <text evidence="1">The sequence shown here is derived from an EMBL/GenBank/DDBJ whole genome shotgun (WGS) entry which is preliminary data.</text>
</comment>
<name>A0ABM7GFR9_9BACL</name>
<reference evidence="1 2" key="1">
    <citation type="submission" date="2021-11" db="EMBL/GenBank/DDBJ databases">
        <title>Draft genome sequence of Paenibacillus profundus YoMME, a new Gram-positive bacteria with exoelectrogenic properties.</title>
        <authorList>
            <person name="Hubenova Y."/>
            <person name="Hubenova E."/>
            <person name="Manasiev Y."/>
            <person name="Peykov S."/>
            <person name="Mitov M."/>
        </authorList>
    </citation>
    <scope>NUCLEOTIDE SEQUENCE [LARGE SCALE GENOMIC DNA]</scope>
    <source>
        <strain evidence="1 2">YoMME</strain>
    </source>
</reference>
<gene>
    <name evidence="1" type="ORF">LQV63_15730</name>
</gene>
<protein>
    <submittedName>
        <fullName evidence="1">Uncharacterized protein</fullName>
    </submittedName>
</protein>
<proteinExistence type="predicted"/>
<dbReference type="EMBL" id="JAJNBZ010000012">
    <property type="protein sequence ID" value="MCE5170756.1"/>
    <property type="molecule type" value="Genomic_DNA"/>
</dbReference>